<sequence length="104" mass="11997">MHDASLLQSQTLLHNENVWLIWIIQQRKPDVGVGNREDRGGQIEDVRHNGLKSGGVHSVRQMTEIKKQTDFYLFRQIGKETEKRGSWGKSDKKISGRKEKGDVR</sequence>
<proteinExistence type="predicted"/>
<evidence type="ECO:0000313" key="2">
    <source>
        <dbReference type="EMBL" id="KAF3698167.1"/>
    </source>
</evidence>
<dbReference type="EMBL" id="CM015724">
    <property type="protein sequence ID" value="KAF3698167.1"/>
    <property type="molecule type" value="Genomic_DNA"/>
</dbReference>
<keyword evidence="3" id="KW-1185">Reference proteome</keyword>
<accession>A0A6G1Q6N4</accession>
<name>A0A6G1Q6N4_CHAAH</name>
<dbReference type="Proteomes" id="UP000503349">
    <property type="component" value="Chromosome 13"/>
</dbReference>
<evidence type="ECO:0000313" key="3">
    <source>
        <dbReference type="Proteomes" id="UP000503349"/>
    </source>
</evidence>
<feature type="region of interest" description="Disordered" evidence="1">
    <location>
        <begin position="81"/>
        <end position="104"/>
    </location>
</feature>
<evidence type="ECO:0000256" key="1">
    <source>
        <dbReference type="SAM" id="MobiDB-lite"/>
    </source>
</evidence>
<feature type="region of interest" description="Disordered" evidence="1">
    <location>
        <begin position="31"/>
        <end position="52"/>
    </location>
</feature>
<feature type="compositionally biased region" description="Basic and acidic residues" evidence="1">
    <location>
        <begin position="31"/>
        <end position="48"/>
    </location>
</feature>
<dbReference type="AlphaFoldDB" id="A0A6G1Q6N4"/>
<gene>
    <name evidence="2" type="ORF">EXN66_Car013848</name>
</gene>
<protein>
    <submittedName>
        <fullName evidence="2">Uncharacterized protein</fullName>
    </submittedName>
</protein>
<reference evidence="2 3" key="1">
    <citation type="submission" date="2019-02" db="EMBL/GenBank/DDBJ databases">
        <title>Opniocepnalus argus genome.</title>
        <authorList>
            <person name="Zhou C."/>
            <person name="Xiao S."/>
        </authorList>
    </citation>
    <scope>NUCLEOTIDE SEQUENCE [LARGE SCALE GENOMIC DNA]</scope>
    <source>
        <strain evidence="2">OARG1902GOOAL</strain>
        <tissue evidence="2">Muscle</tissue>
    </source>
</reference>
<organism evidence="2 3">
    <name type="scientific">Channa argus</name>
    <name type="common">Northern snakehead</name>
    <name type="synonym">Ophicephalus argus</name>
    <dbReference type="NCBI Taxonomy" id="215402"/>
    <lineage>
        <taxon>Eukaryota</taxon>
        <taxon>Metazoa</taxon>
        <taxon>Chordata</taxon>
        <taxon>Craniata</taxon>
        <taxon>Vertebrata</taxon>
        <taxon>Euteleostomi</taxon>
        <taxon>Actinopterygii</taxon>
        <taxon>Neopterygii</taxon>
        <taxon>Teleostei</taxon>
        <taxon>Neoteleostei</taxon>
        <taxon>Acanthomorphata</taxon>
        <taxon>Anabantaria</taxon>
        <taxon>Anabantiformes</taxon>
        <taxon>Channoidei</taxon>
        <taxon>Channidae</taxon>
        <taxon>Channa</taxon>
    </lineage>
</organism>
<reference evidence="3" key="2">
    <citation type="submission" date="2019-02" db="EMBL/GenBank/DDBJ databases">
        <title>Opniocepnalus argus Var Kimnra genome.</title>
        <authorList>
            <person name="Zhou C."/>
            <person name="Xiao S."/>
        </authorList>
    </citation>
    <scope>NUCLEOTIDE SEQUENCE [LARGE SCALE GENOMIC DNA]</scope>
</reference>